<dbReference type="AlphaFoldDB" id="A0A1I7NKR2"/>
<feature type="signal peptide" evidence="1">
    <location>
        <begin position="1"/>
        <end position="23"/>
    </location>
</feature>
<reference evidence="3" key="1">
    <citation type="submission" date="2016-10" db="EMBL/GenBank/DDBJ databases">
        <authorList>
            <person name="Varghese N."/>
            <person name="Submissions S."/>
        </authorList>
    </citation>
    <scope>NUCLEOTIDE SEQUENCE [LARGE SCALE GENOMIC DNA]</scope>
    <source>
        <strain evidence="3">DSM 1565</strain>
    </source>
</reference>
<gene>
    <name evidence="2" type="ORF">SAMN04488557_2533</name>
</gene>
<dbReference type="EMBL" id="FPCH01000002">
    <property type="protein sequence ID" value="SFV35238.1"/>
    <property type="molecule type" value="Genomic_DNA"/>
</dbReference>
<evidence type="ECO:0000313" key="3">
    <source>
        <dbReference type="Proteomes" id="UP000199423"/>
    </source>
</evidence>
<name>A0A1I7NKR2_9HYPH</name>
<keyword evidence="3" id="KW-1185">Reference proteome</keyword>
<dbReference type="RefSeq" id="WP_244531212.1">
    <property type="nucleotide sequence ID" value="NZ_FPCH01000002.1"/>
</dbReference>
<feature type="chain" id="PRO_5011619580" description="Cysteine rich repeat-containing protein" evidence="1">
    <location>
        <begin position="24"/>
        <end position="95"/>
    </location>
</feature>
<accession>A0A1I7NKR2</accession>
<sequence length="95" mass="10336">MRSKILIPNLLVVCIAGALITFAHTRAAFAHSGTAEEQSACTPDVLSLCFWDIPSEDRIVACLNRNIKKLSPACRKVIDGPPDTAADKKTDKTKR</sequence>
<protein>
    <recommendedName>
        <fullName evidence="4">Cysteine rich repeat-containing protein</fullName>
    </recommendedName>
</protein>
<evidence type="ECO:0000256" key="1">
    <source>
        <dbReference type="SAM" id="SignalP"/>
    </source>
</evidence>
<proteinExistence type="predicted"/>
<evidence type="ECO:0008006" key="4">
    <source>
        <dbReference type="Google" id="ProtNLM"/>
    </source>
</evidence>
<evidence type="ECO:0000313" key="2">
    <source>
        <dbReference type="EMBL" id="SFV35238.1"/>
    </source>
</evidence>
<dbReference type="Proteomes" id="UP000199423">
    <property type="component" value="Unassembled WGS sequence"/>
</dbReference>
<organism evidence="2 3">
    <name type="scientific">Hyphomicrobium facile</name>
    <dbReference type="NCBI Taxonomy" id="51670"/>
    <lineage>
        <taxon>Bacteria</taxon>
        <taxon>Pseudomonadati</taxon>
        <taxon>Pseudomonadota</taxon>
        <taxon>Alphaproteobacteria</taxon>
        <taxon>Hyphomicrobiales</taxon>
        <taxon>Hyphomicrobiaceae</taxon>
        <taxon>Hyphomicrobium</taxon>
    </lineage>
</organism>
<keyword evidence="1" id="KW-0732">Signal</keyword>
<dbReference type="STRING" id="51670.SAMN04488557_2533"/>